<gene>
    <name evidence="8" type="ORF">Ga0061065_10278</name>
</gene>
<dbReference type="Pfam" id="PF00691">
    <property type="entry name" value="OmpA"/>
    <property type="match status" value="1"/>
</dbReference>
<proteinExistence type="predicted"/>
<dbReference type="InterPro" id="IPR037873">
    <property type="entry name" value="BamE-like"/>
</dbReference>
<feature type="signal peptide" evidence="6">
    <location>
        <begin position="1"/>
        <end position="22"/>
    </location>
</feature>
<dbReference type="Proteomes" id="UP000182769">
    <property type="component" value="Unassembled WGS sequence"/>
</dbReference>
<dbReference type="RefSeq" id="WP_055461714.1">
    <property type="nucleotide sequence ID" value="NZ_CYHG01000002.1"/>
</dbReference>
<accession>A0A0K6II47</accession>
<evidence type="ECO:0000256" key="5">
    <source>
        <dbReference type="PROSITE-ProRule" id="PRU00473"/>
    </source>
</evidence>
<dbReference type="PROSITE" id="PS51123">
    <property type="entry name" value="OMPA_2"/>
    <property type="match status" value="1"/>
</dbReference>
<dbReference type="Gene3D" id="3.30.1450.10">
    <property type="match status" value="1"/>
</dbReference>
<comment type="subcellular location">
    <subcellularLocation>
        <location evidence="1">Cell outer membrane</location>
    </subcellularLocation>
</comment>
<evidence type="ECO:0000256" key="3">
    <source>
        <dbReference type="ARBA" id="ARBA00023136"/>
    </source>
</evidence>
<dbReference type="InterPro" id="IPR036737">
    <property type="entry name" value="OmpA-like_sf"/>
</dbReference>
<dbReference type="PANTHER" id="PTHR30329:SF21">
    <property type="entry name" value="LIPOPROTEIN YIAD-RELATED"/>
    <property type="match status" value="1"/>
</dbReference>
<dbReference type="AlphaFoldDB" id="A0A0K6II47"/>
<dbReference type="InterPro" id="IPR007450">
    <property type="entry name" value="BamE_dom"/>
</dbReference>
<dbReference type="InterPro" id="IPR050330">
    <property type="entry name" value="Bact_OuterMem_StrucFunc"/>
</dbReference>
<evidence type="ECO:0000256" key="6">
    <source>
        <dbReference type="SAM" id="SignalP"/>
    </source>
</evidence>
<dbReference type="STRING" id="1137284.GCA_001418205_00583"/>
<dbReference type="PRINTS" id="PR01022">
    <property type="entry name" value="OUTRMMBRANEA"/>
</dbReference>
<evidence type="ECO:0000313" key="8">
    <source>
        <dbReference type="EMBL" id="CUB02741.1"/>
    </source>
</evidence>
<sequence length="267" mass="29766">MFKKLRNPLVVLAVLSLSPVWADSLAVEHDDAITSVTQFDQQLLDASSQDLAMYLSSIRLGDSQKSIDALLGTPYSVEHLTDGIRWDYNVSVPTSSSSFVGCQYRLEFGNDNRLRSADWRKSLCDLLYQQNVSQGSVNSKKQKVETFSLLSDVLFSFNQYQLSASGIRSLDNFVESVIARYQSPVITITGHTDSIGSAEANLRLSKWRAREVGKRFLEKGLLNSQVLIKGLGESSPVVECESEKEDKALIECLAPNRRVEIEIYEAS</sequence>
<keyword evidence="4" id="KW-0998">Cell outer membrane</keyword>
<evidence type="ECO:0000256" key="2">
    <source>
        <dbReference type="ARBA" id="ARBA00022729"/>
    </source>
</evidence>
<dbReference type="InterPro" id="IPR006664">
    <property type="entry name" value="OMP_bac"/>
</dbReference>
<dbReference type="Pfam" id="PF04355">
    <property type="entry name" value="BamE"/>
    <property type="match status" value="1"/>
</dbReference>
<feature type="chain" id="PRO_5005505310" evidence="6">
    <location>
        <begin position="23"/>
        <end position="267"/>
    </location>
</feature>
<organism evidence="8 9">
    <name type="scientific">Marinomonas fungiae</name>
    <dbReference type="NCBI Taxonomy" id="1137284"/>
    <lineage>
        <taxon>Bacteria</taxon>
        <taxon>Pseudomonadati</taxon>
        <taxon>Pseudomonadota</taxon>
        <taxon>Gammaproteobacteria</taxon>
        <taxon>Oceanospirillales</taxon>
        <taxon>Oceanospirillaceae</taxon>
        <taxon>Marinomonas</taxon>
    </lineage>
</organism>
<dbReference type="GO" id="GO:0015288">
    <property type="term" value="F:porin activity"/>
    <property type="evidence" value="ECO:0007669"/>
    <property type="project" value="InterPro"/>
</dbReference>
<name>A0A0K6II47_9GAMM</name>
<keyword evidence="9" id="KW-1185">Reference proteome</keyword>
<dbReference type="PRINTS" id="PR01021">
    <property type="entry name" value="OMPADOMAIN"/>
</dbReference>
<dbReference type="CDD" id="cd07185">
    <property type="entry name" value="OmpA_C-like"/>
    <property type="match status" value="1"/>
</dbReference>
<feature type="domain" description="OmpA-like" evidence="7">
    <location>
        <begin position="142"/>
        <end position="267"/>
    </location>
</feature>
<evidence type="ECO:0000313" key="9">
    <source>
        <dbReference type="Proteomes" id="UP000182769"/>
    </source>
</evidence>
<keyword evidence="2 6" id="KW-0732">Signal</keyword>
<dbReference type="PANTHER" id="PTHR30329">
    <property type="entry name" value="STATOR ELEMENT OF FLAGELLAR MOTOR COMPLEX"/>
    <property type="match status" value="1"/>
</dbReference>
<dbReference type="GO" id="GO:0009279">
    <property type="term" value="C:cell outer membrane"/>
    <property type="evidence" value="ECO:0007669"/>
    <property type="project" value="UniProtKB-SubCell"/>
</dbReference>
<dbReference type="EMBL" id="CYHG01000002">
    <property type="protein sequence ID" value="CUB02741.1"/>
    <property type="molecule type" value="Genomic_DNA"/>
</dbReference>
<dbReference type="InterPro" id="IPR006665">
    <property type="entry name" value="OmpA-like"/>
</dbReference>
<evidence type="ECO:0000259" key="7">
    <source>
        <dbReference type="PROSITE" id="PS51123"/>
    </source>
</evidence>
<dbReference type="SUPFAM" id="SSF103088">
    <property type="entry name" value="OmpA-like"/>
    <property type="match status" value="1"/>
</dbReference>
<protein>
    <submittedName>
        <fullName evidence="8">SmpA / OmlA family/OmpA family</fullName>
    </submittedName>
</protein>
<reference evidence="9" key="1">
    <citation type="submission" date="2015-08" db="EMBL/GenBank/DDBJ databases">
        <authorList>
            <person name="Varghese N."/>
        </authorList>
    </citation>
    <scope>NUCLEOTIDE SEQUENCE [LARGE SCALE GENOMIC DNA]</scope>
    <source>
        <strain evidence="9">JCM 18476</strain>
    </source>
</reference>
<dbReference type="Gene3D" id="3.30.1330.60">
    <property type="entry name" value="OmpA-like domain"/>
    <property type="match status" value="1"/>
</dbReference>
<evidence type="ECO:0000256" key="4">
    <source>
        <dbReference type="ARBA" id="ARBA00023237"/>
    </source>
</evidence>
<keyword evidence="3 5" id="KW-0472">Membrane</keyword>
<evidence type="ECO:0000256" key="1">
    <source>
        <dbReference type="ARBA" id="ARBA00004442"/>
    </source>
</evidence>
<dbReference type="InterPro" id="IPR002368">
    <property type="entry name" value="OmpA"/>
</dbReference>